<dbReference type="GO" id="GO:0004175">
    <property type="term" value="F:endopeptidase activity"/>
    <property type="evidence" value="ECO:0007669"/>
    <property type="project" value="TreeGrafter"/>
</dbReference>
<evidence type="ECO:0000256" key="4">
    <source>
        <dbReference type="ARBA" id="ARBA00022825"/>
    </source>
</evidence>
<dbReference type="Proteomes" id="UP000683139">
    <property type="component" value="Unassembled WGS sequence"/>
</dbReference>
<sequence>MEQHFDQPKQNKSGNKFNQYLILLIVVALIGGFFGGQAWAKRQYSIMEVEDFDLLQASYNRIHEKFLYDIDDEQLINGAISGMVSSLEDEYSQFLPDEQGEKYVESYQDNFYGIGAEIRNDNGRYFVSSLVKDMPAEKAGLKPDDEIVEVDRESIEGLDFNELLGKVRGEKGTKVIIGVLRAGSEEVLEFEIERAEIPLHTVYSERLEQDLGLISITRFNKNTDVEFAEALQQLEAEGELKGLIIDLRSNPGGLLDETVAIANMLVPQGKKILDVVYKNASRTTSYVSKAQEVFDKPIAVLINQYSASASEVLSAALKESAGAYIVGVTSYGKGVVQSFEPFNEGSVLVLTEAEWKTPSGNGIHKVGVEPTHVVELPDYANLHRIPSDVELKLGSYGEHVELLKQYLQVLGYEASDEGIFDEQTEQALKQYEQAKGLPVDGVYSAQDGAAMVEDIGAKLAENDTQLKKAEELLQQSAQ</sequence>
<dbReference type="RefSeq" id="WP_213515985.1">
    <property type="nucleotide sequence ID" value="NZ_BOSE01000004.1"/>
</dbReference>
<dbReference type="InterPro" id="IPR036366">
    <property type="entry name" value="PGBDSf"/>
</dbReference>
<gene>
    <name evidence="8" type="primary">ctpA</name>
    <name evidence="8" type="ORF">J40TS1_27380</name>
</gene>
<protein>
    <submittedName>
        <fullName evidence="8">Carboxy-terminal processing protease CtpA</fullName>
    </submittedName>
</protein>
<dbReference type="InterPro" id="IPR001478">
    <property type="entry name" value="PDZ"/>
</dbReference>
<evidence type="ECO:0000256" key="1">
    <source>
        <dbReference type="ARBA" id="ARBA00009179"/>
    </source>
</evidence>
<organism evidence="8 9">
    <name type="scientific">Paenibacillus montaniterrae</name>
    <dbReference type="NCBI Taxonomy" id="429341"/>
    <lineage>
        <taxon>Bacteria</taxon>
        <taxon>Bacillati</taxon>
        <taxon>Bacillota</taxon>
        <taxon>Bacilli</taxon>
        <taxon>Bacillales</taxon>
        <taxon>Paenibacillaceae</taxon>
        <taxon>Paenibacillus</taxon>
    </lineage>
</organism>
<dbReference type="InterPro" id="IPR002477">
    <property type="entry name" value="Peptidoglycan-bd-like"/>
</dbReference>
<dbReference type="InterPro" id="IPR036365">
    <property type="entry name" value="PGBD-like_sf"/>
</dbReference>
<evidence type="ECO:0000256" key="5">
    <source>
        <dbReference type="RuleBase" id="RU004404"/>
    </source>
</evidence>
<evidence type="ECO:0000256" key="2">
    <source>
        <dbReference type="ARBA" id="ARBA00022670"/>
    </source>
</evidence>
<dbReference type="PANTHER" id="PTHR32060:SF30">
    <property type="entry name" value="CARBOXY-TERMINAL PROCESSING PROTEASE CTPA"/>
    <property type="match status" value="1"/>
</dbReference>
<feature type="domain" description="PDZ" evidence="7">
    <location>
        <begin position="103"/>
        <end position="168"/>
    </location>
</feature>
<dbReference type="FunFam" id="2.30.42.10:FF:000063">
    <property type="entry name" value="Peptidase, S41 family"/>
    <property type="match status" value="1"/>
</dbReference>
<evidence type="ECO:0000313" key="8">
    <source>
        <dbReference type="EMBL" id="GIP17096.1"/>
    </source>
</evidence>
<dbReference type="SUPFAM" id="SSF52096">
    <property type="entry name" value="ClpP/crotonase"/>
    <property type="match status" value="1"/>
</dbReference>
<dbReference type="Gene3D" id="1.10.101.10">
    <property type="entry name" value="PGBD-like superfamily/PGBD"/>
    <property type="match status" value="1"/>
</dbReference>
<feature type="transmembrane region" description="Helical" evidence="6">
    <location>
        <begin position="20"/>
        <end position="40"/>
    </location>
</feature>
<reference evidence="8" key="1">
    <citation type="submission" date="2021-03" db="EMBL/GenBank/DDBJ databases">
        <title>Antimicrobial resistance genes in bacteria isolated from Japanese honey, and their potential for conferring macrolide and lincosamide resistance in the American foulbrood pathogen Paenibacillus larvae.</title>
        <authorList>
            <person name="Okamoto M."/>
            <person name="Kumagai M."/>
            <person name="Kanamori H."/>
            <person name="Takamatsu D."/>
        </authorList>
    </citation>
    <scope>NUCLEOTIDE SEQUENCE</scope>
    <source>
        <strain evidence="8">J40TS1</strain>
    </source>
</reference>
<evidence type="ECO:0000256" key="6">
    <source>
        <dbReference type="SAM" id="Phobius"/>
    </source>
</evidence>
<name>A0A919YTN3_9BACL</name>
<accession>A0A919YTN3</accession>
<dbReference type="GO" id="GO:0007165">
    <property type="term" value="P:signal transduction"/>
    <property type="evidence" value="ECO:0007669"/>
    <property type="project" value="TreeGrafter"/>
</dbReference>
<keyword evidence="6" id="KW-0472">Membrane</keyword>
<evidence type="ECO:0000259" key="7">
    <source>
        <dbReference type="PROSITE" id="PS50106"/>
    </source>
</evidence>
<dbReference type="Pfam" id="PF01471">
    <property type="entry name" value="PG_binding_1"/>
    <property type="match status" value="1"/>
</dbReference>
<dbReference type="Gene3D" id="3.30.750.44">
    <property type="match status" value="1"/>
</dbReference>
<dbReference type="GO" id="GO:0030288">
    <property type="term" value="C:outer membrane-bounded periplasmic space"/>
    <property type="evidence" value="ECO:0007669"/>
    <property type="project" value="TreeGrafter"/>
</dbReference>
<dbReference type="SUPFAM" id="SSF50156">
    <property type="entry name" value="PDZ domain-like"/>
    <property type="match status" value="1"/>
</dbReference>
<dbReference type="PROSITE" id="PS50106">
    <property type="entry name" value="PDZ"/>
    <property type="match status" value="1"/>
</dbReference>
<comment type="caution">
    <text evidence="8">The sequence shown here is derived from an EMBL/GenBank/DDBJ whole genome shotgun (WGS) entry which is preliminary data.</text>
</comment>
<dbReference type="EMBL" id="BOSE01000004">
    <property type="protein sequence ID" value="GIP17096.1"/>
    <property type="molecule type" value="Genomic_DNA"/>
</dbReference>
<dbReference type="InterPro" id="IPR005151">
    <property type="entry name" value="Tail-specific_protease"/>
</dbReference>
<keyword evidence="3 5" id="KW-0378">Hydrolase</keyword>
<dbReference type="Pfam" id="PF03572">
    <property type="entry name" value="Peptidase_S41"/>
    <property type="match status" value="1"/>
</dbReference>
<dbReference type="CDD" id="cd06782">
    <property type="entry name" value="cpPDZ_CPP-like"/>
    <property type="match status" value="1"/>
</dbReference>
<evidence type="ECO:0000256" key="3">
    <source>
        <dbReference type="ARBA" id="ARBA00022801"/>
    </source>
</evidence>
<dbReference type="PANTHER" id="PTHR32060">
    <property type="entry name" value="TAIL-SPECIFIC PROTEASE"/>
    <property type="match status" value="1"/>
</dbReference>
<dbReference type="GO" id="GO:0006508">
    <property type="term" value="P:proteolysis"/>
    <property type="evidence" value="ECO:0007669"/>
    <property type="project" value="UniProtKB-KW"/>
</dbReference>
<dbReference type="NCBIfam" id="TIGR00225">
    <property type="entry name" value="prc"/>
    <property type="match status" value="1"/>
</dbReference>
<proteinExistence type="inferred from homology"/>
<dbReference type="InterPro" id="IPR055210">
    <property type="entry name" value="CtpA/B_N"/>
</dbReference>
<dbReference type="AlphaFoldDB" id="A0A919YTN3"/>
<dbReference type="GO" id="GO:0008236">
    <property type="term" value="F:serine-type peptidase activity"/>
    <property type="evidence" value="ECO:0007669"/>
    <property type="project" value="UniProtKB-KW"/>
</dbReference>
<evidence type="ECO:0000313" key="9">
    <source>
        <dbReference type="Proteomes" id="UP000683139"/>
    </source>
</evidence>
<dbReference type="Gene3D" id="2.30.42.10">
    <property type="match status" value="1"/>
</dbReference>
<keyword evidence="6" id="KW-1133">Transmembrane helix</keyword>
<comment type="similarity">
    <text evidence="1 5">Belongs to the peptidase S41A family.</text>
</comment>
<dbReference type="SUPFAM" id="SSF47090">
    <property type="entry name" value="PGBD-like"/>
    <property type="match status" value="1"/>
</dbReference>
<dbReference type="SMART" id="SM00228">
    <property type="entry name" value="PDZ"/>
    <property type="match status" value="1"/>
</dbReference>
<dbReference type="SMART" id="SM00245">
    <property type="entry name" value="TSPc"/>
    <property type="match status" value="1"/>
</dbReference>
<keyword evidence="9" id="KW-1185">Reference proteome</keyword>
<dbReference type="Pfam" id="PF17820">
    <property type="entry name" value="PDZ_6"/>
    <property type="match status" value="1"/>
</dbReference>
<dbReference type="Pfam" id="PF22694">
    <property type="entry name" value="CtpB_N-like"/>
    <property type="match status" value="1"/>
</dbReference>
<dbReference type="Gene3D" id="3.90.226.10">
    <property type="entry name" value="2-enoyl-CoA Hydratase, Chain A, domain 1"/>
    <property type="match status" value="1"/>
</dbReference>
<dbReference type="InterPro" id="IPR029045">
    <property type="entry name" value="ClpP/crotonase-like_dom_sf"/>
</dbReference>
<dbReference type="InterPro" id="IPR041489">
    <property type="entry name" value="PDZ_6"/>
</dbReference>
<keyword evidence="4 5" id="KW-0720">Serine protease</keyword>
<dbReference type="InterPro" id="IPR004447">
    <property type="entry name" value="Peptidase_S41A"/>
</dbReference>
<keyword evidence="6" id="KW-0812">Transmembrane</keyword>
<keyword evidence="2 5" id="KW-0645">Protease</keyword>
<dbReference type="InterPro" id="IPR036034">
    <property type="entry name" value="PDZ_sf"/>
</dbReference>
<dbReference type="CDD" id="cd07560">
    <property type="entry name" value="Peptidase_S41_CPP"/>
    <property type="match status" value="1"/>
</dbReference>